<keyword evidence="2" id="KW-1133">Transmembrane helix</keyword>
<reference evidence="3 4" key="1">
    <citation type="journal article" date="2018" name="Evol. Lett.">
        <title>Horizontal gene cluster transfer increased hallucinogenic mushroom diversity.</title>
        <authorList>
            <person name="Reynolds H.T."/>
            <person name="Vijayakumar V."/>
            <person name="Gluck-Thaler E."/>
            <person name="Korotkin H.B."/>
            <person name="Matheny P.B."/>
            <person name="Slot J.C."/>
        </authorList>
    </citation>
    <scope>NUCLEOTIDE SEQUENCE [LARGE SCALE GENOMIC DNA]</scope>
    <source>
        <strain evidence="3 4">2629</strain>
    </source>
</reference>
<feature type="region of interest" description="Disordered" evidence="1">
    <location>
        <begin position="623"/>
        <end position="668"/>
    </location>
</feature>
<sequence length="936" mass="99023">MATKWVVVDDMDSRIEYQGNWFAATPDDDINGLGNFGTPFQNTLHGINEHGGLLLQFNGTAITVFGTSRITGFFDTQDPSYECFIDHETIGAKKPLQFAENNWIFCEISGLSSGPHTLTVQAYVKEMAFWFDRIQYLPTSNEDFDKGLSLVDNTDPSLSFDPSWIPLRDMATMTQTNGAKTTVTFDGVSLTWFGFVPGDFPHNASTGMYMIDGGPPQSFELKGLPPGDDVMEVYNQVFFQTPMLSGGQHVLEVTYGGDETVTPLSLDYLIIQNPGASHHNHTLVKPPPVPSVDSSTPLSSSSSLSTSAASSTTQSSSSPTTLSTPASSVSPSKEHLASVGAICGDFMATRWVVVDDSDSRIKYNGNWFAATPDQDINGLGNFGTPFQSTLHGINEDGSLTFQFSGPAITVYGTSRIRGIGASQDPAYECFIDNNSIGAKEPLQFAENNWVFCETSGLSAGPHTLTVQAKVASMTFWLDRIQYVPSSNSDFNQALNWVDDSDSSVSFDSNWRPLRDIATMTQTNGAKATVTFNGVSLTWFGFVPGDFPHASSAGTYAIDGGTSQAFGLRGLPPGADAMEQYNQVFFQTPTLSPGQHRLEVTFRGDNTVTPLSLDYLIIQNSGAPQNNNNPVNPPPVPTIVSSPPPSSSSSSSTSSASSTASQSSSASTTSFTPFSSLFGVAPTSDSVTSSTPTPTGSNGFSANSNGDGTSKEQAAPVGAIVGGVVGGLGILILLTLLFVCLRRRRAETRRRDDEDGQLSTTAQIIQPYTDVPSPYSPNPRSGTVVSPSQSSAAGIANPMAYYTSTGKFTPVRHATSGSMSTSVGGSGMQTTPSATVSASGSVSGSSDAPLLDPFRSRLDANAAAMSKAQEARLYAQGAGAGEYADVGEAMMTSSASSATGGGTAIQPQRFVRHEDSGIRLPPPRESLVELPPLYTPG</sequence>
<organism evidence="3 4">
    <name type="scientific">Panaeolus cyanescens</name>
    <dbReference type="NCBI Taxonomy" id="181874"/>
    <lineage>
        <taxon>Eukaryota</taxon>
        <taxon>Fungi</taxon>
        <taxon>Dikarya</taxon>
        <taxon>Basidiomycota</taxon>
        <taxon>Agaricomycotina</taxon>
        <taxon>Agaricomycetes</taxon>
        <taxon>Agaricomycetidae</taxon>
        <taxon>Agaricales</taxon>
        <taxon>Agaricineae</taxon>
        <taxon>Galeropsidaceae</taxon>
        <taxon>Panaeolus</taxon>
    </lineage>
</organism>
<name>A0A409WPQ5_9AGAR</name>
<evidence type="ECO:0000256" key="1">
    <source>
        <dbReference type="SAM" id="MobiDB-lite"/>
    </source>
</evidence>
<dbReference type="AlphaFoldDB" id="A0A409WPQ5"/>
<evidence type="ECO:0000256" key="2">
    <source>
        <dbReference type="SAM" id="Phobius"/>
    </source>
</evidence>
<dbReference type="Proteomes" id="UP000284842">
    <property type="component" value="Unassembled WGS sequence"/>
</dbReference>
<dbReference type="InParanoid" id="A0A409WPQ5"/>
<evidence type="ECO:0000313" key="4">
    <source>
        <dbReference type="Proteomes" id="UP000284842"/>
    </source>
</evidence>
<evidence type="ECO:0008006" key="5">
    <source>
        <dbReference type="Google" id="ProtNLM"/>
    </source>
</evidence>
<feature type="compositionally biased region" description="Low complexity" evidence="1">
    <location>
        <begin position="646"/>
        <end position="668"/>
    </location>
</feature>
<comment type="caution">
    <text evidence="3">The sequence shown here is derived from an EMBL/GenBank/DDBJ whole genome shotgun (WGS) entry which is preliminary data.</text>
</comment>
<feature type="region of interest" description="Disordered" evidence="1">
    <location>
        <begin position="767"/>
        <end position="789"/>
    </location>
</feature>
<gene>
    <name evidence="3" type="ORF">CVT24_002623</name>
</gene>
<dbReference type="Gene3D" id="2.60.120.260">
    <property type="entry name" value="Galactose-binding domain-like"/>
    <property type="match status" value="3"/>
</dbReference>
<proteinExistence type="predicted"/>
<accession>A0A409WPQ5</accession>
<feature type="compositionally biased region" description="Low complexity" evidence="1">
    <location>
        <begin position="681"/>
        <end position="696"/>
    </location>
</feature>
<feature type="compositionally biased region" description="Low complexity" evidence="1">
    <location>
        <begin position="291"/>
        <end position="331"/>
    </location>
</feature>
<dbReference type="OrthoDB" id="3052647at2759"/>
<keyword evidence="2" id="KW-0472">Membrane</keyword>
<feature type="region of interest" description="Disordered" evidence="1">
    <location>
        <begin position="681"/>
        <end position="711"/>
    </location>
</feature>
<feature type="compositionally biased region" description="Low complexity" evidence="1">
    <location>
        <begin position="814"/>
        <end position="845"/>
    </location>
</feature>
<feature type="compositionally biased region" description="Pro residues" evidence="1">
    <location>
        <begin position="630"/>
        <end position="645"/>
    </location>
</feature>
<feature type="compositionally biased region" description="Polar residues" evidence="1">
    <location>
        <begin position="697"/>
        <end position="711"/>
    </location>
</feature>
<feature type="region of interest" description="Disordered" evidence="1">
    <location>
        <begin position="914"/>
        <end position="936"/>
    </location>
</feature>
<dbReference type="EMBL" id="NHTK01005358">
    <property type="protein sequence ID" value="PPQ80482.1"/>
    <property type="molecule type" value="Genomic_DNA"/>
</dbReference>
<feature type="region of interest" description="Disordered" evidence="1">
    <location>
        <begin position="814"/>
        <end position="849"/>
    </location>
</feature>
<evidence type="ECO:0000313" key="3">
    <source>
        <dbReference type="EMBL" id="PPQ80482.1"/>
    </source>
</evidence>
<feature type="region of interest" description="Disordered" evidence="1">
    <location>
        <begin position="279"/>
        <end position="331"/>
    </location>
</feature>
<keyword evidence="2" id="KW-0812">Transmembrane</keyword>
<feature type="transmembrane region" description="Helical" evidence="2">
    <location>
        <begin position="716"/>
        <end position="740"/>
    </location>
</feature>
<keyword evidence="4" id="KW-1185">Reference proteome</keyword>
<protein>
    <recommendedName>
        <fullName evidence="5">Transmembrane protein</fullName>
    </recommendedName>
</protein>
<feature type="compositionally biased region" description="Polar residues" evidence="1">
    <location>
        <begin position="777"/>
        <end position="789"/>
    </location>
</feature>
<dbReference type="STRING" id="181874.A0A409WPQ5"/>